<dbReference type="KEGG" id="schi:SCHIN_v1c05800"/>
<dbReference type="AlphaFoldDB" id="A0A5B9Y6A6"/>
<proteinExistence type="predicted"/>
<keyword evidence="3" id="KW-1185">Reference proteome</keyword>
<organism evidence="2 3">
    <name type="scientific">Spiroplasma chinense</name>
    <dbReference type="NCBI Taxonomy" id="216932"/>
    <lineage>
        <taxon>Bacteria</taxon>
        <taxon>Bacillati</taxon>
        <taxon>Mycoplasmatota</taxon>
        <taxon>Mollicutes</taxon>
        <taxon>Entomoplasmatales</taxon>
        <taxon>Spiroplasmataceae</taxon>
        <taxon>Spiroplasma</taxon>
    </lineage>
</organism>
<keyword evidence="1" id="KW-0472">Membrane</keyword>
<dbReference type="EMBL" id="CP043026">
    <property type="protein sequence ID" value="QEH61777.1"/>
    <property type="molecule type" value="Genomic_DNA"/>
</dbReference>
<feature type="transmembrane region" description="Helical" evidence="1">
    <location>
        <begin position="46"/>
        <end position="69"/>
    </location>
</feature>
<feature type="transmembrane region" description="Helical" evidence="1">
    <location>
        <begin position="133"/>
        <end position="154"/>
    </location>
</feature>
<dbReference type="InterPro" id="IPR030945">
    <property type="entry name" value="EcfS_MSC_0063"/>
</dbReference>
<accession>A0A5B9Y6A6</accession>
<dbReference type="Pfam" id="PF07155">
    <property type="entry name" value="ECF-ribofla_trS"/>
    <property type="match status" value="1"/>
</dbReference>
<name>A0A5B9Y6A6_9MOLU</name>
<evidence type="ECO:0008006" key="4">
    <source>
        <dbReference type="Google" id="ProtNLM"/>
    </source>
</evidence>
<dbReference type="RefSeq" id="WP_166508162.1">
    <property type="nucleotide sequence ID" value="NZ_CP043026.1"/>
</dbReference>
<evidence type="ECO:0000256" key="1">
    <source>
        <dbReference type="SAM" id="Phobius"/>
    </source>
</evidence>
<evidence type="ECO:0000313" key="3">
    <source>
        <dbReference type="Proteomes" id="UP000323144"/>
    </source>
</evidence>
<reference evidence="2 3" key="1">
    <citation type="submission" date="2019-08" db="EMBL/GenBank/DDBJ databases">
        <title>Complete genome sequence of Spiroplasma chinense CCH (DSM 19755).</title>
        <authorList>
            <person name="Shen H.-Y."/>
            <person name="Lin Y.-C."/>
            <person name="Chou L."/>
            <person name="Kuo C.-H."/>
        </authorList>
    </citation>
    <scope>NUCLEOTIDE SEQUENCE [LARGE SCALE GENOMIC DNA]</scope>
    <source>
        <strain evidence="2 3">CCH</strain>
    </source>
</reference>
<dbReference type="NCBIfam" id="TIGR04522">
    <property type="entry name" value="EcfS_MSC_0063"/>
    <property type="match status" value="1"/>
</dbReference>
<dbReference type="GO" id="GO:0016020">
    <property type="term" value="C:membrane"/>
    <property type="evidence" value="ECO:0007669"/>
    <property type="project" value="InterPro"/>
</dbReference>
<sequence length="160" mass="18320">MKKYFDTKKIAQCAMITALMYIIGLPTIFLGNYFGKSIFQISDIFYLSSMLFINPFVGIISAMLSGALIDLTFGMLFYIPFTVLIKILIGLTLYFLNKVISYYFVIFISYLWIFLYVIVALILFDRATAVAELFVDLTQYFVTTITSCIVVVVIKKSNYL</sequence>
<evidence type="ECO:0000313" key="2">
    <source>
        <dbReference type="EMBL" id="QEH61777.1"/>
    </source>
</evidence>
<dbReference type="Proteomes" id="UP000323144">
    <property type="component" value="Chromosome"/>
</dbReference>
<keyword evidence="1" id="KW-1133">Transmembrane helix</keyword>
<keyword evidence="1" id="KW-0812">Transmembrane</keyword>
<feature type="transmembrane region" description="Helical" evidence="1">
    <location>
        <begin position="102"/>
        <end position="124"/>
    </location>
</feature>
<protein>
    <recommendedName>
        <fullName evidence="4">ECF transporter S component</fullName>
    </recommendedName>
</protein>
<feature type="transmembrane region" description="Helical" evidence="1">
    <location>
        <begin position="12"/>
        <end position="34"/>
    </location>
</feature>
<feature type="transmembrane region" description="Helical" evidence="1">
    <location>
        <begin position="76"/>
        <end position="96"/>
    </location>
</feature>
<gene>
    <name evidence="2" type="ORF">SCHIN_v1c05800</name>
</gene>
<dbReference type="Gene3D" id="1.10.1760.20">
    <property type="match status" value="1"/>
</dbReference>
<dbReference type="InterPro" id="IPR009825">
    <property type="entry name" value="ECF_substrate-spec-like"/>
</dbReference>